<dbReference type="SUPFAM" id="SSF54373">
    <property type="entry name" value="FAD-linked reductases, C-terminal domain"/>
    <property type="match status" value="1"/>
</dbReference>
<keyword evidence="4 5" id="KW-0274">FAD</keyword>
<evidence type="ECO:0000256" key="5">
    <source>
        <dbReference type="PIRSR" id="PIRSR000137-2"/>
    </source>
</evidence>
<dbReference type="EMBL" id="LBNE01000002">
    <property type="protein sequence ID" value="KKO72692.1"/>
    <property type="molecule type" value="Genomic_DNA"/>
</dbReference>
<dbReference type="InterPro" id="IPR000172">
    <property type="entry name" value="GMC_OxRdtase_N"/>
</dbReference>
<proteinExistence type="inferred from homology"/>
<sequence>MVGGVLGAKVNAAEDRDGSFDYIIVGAGSAGCVLANRLTEDSDVRVLLIEAGGPDDSEKISTPLRLIELWHTPYDWAYETVPQRHAHDRKLFWPRGKTLGGSSSLNGMIYVRGHASVYDAWAEQGNAGWRYADVLPYFKKSEDYEGGASEYHGKGGPLHVTVNYTPHPVTKAIVDAAVEAGHPYNPDHNGKEILGAGFNHLNTRDGKRASTAVAFLRPALERPNLSLITNARVQRLTLDGKRCTGLVYEQQGKLHEVRAQKEVVLSGGTIESPRVLMLSGVGDKAHLDEVGIPVVHHLPGVGKNLHDHMLVPVVYESLQPIPDLGGNPAITPLHGQLFAKTRPELPGPDMQPLFFNVPYYTPEQSGPDNAFTLCAACVMPTSRGELRLSGPGVDDPLLLDPNVLATAQDINTLVASVKMMREIASQPALAPWRGREVYPGAEVQTDEALADYCRSAIVSYHHQVGTCAMGQGPQAVVDSRLKVHGLEGVRVVDASIIPMVPSGNTNAPVIMIAEKAADMIKADARG</sequence>
<dbReference type="GO" id="GO:0016614">
    <property type="term" value="F:oxidoreductase activity, acting on CH-OH group of donors"/>
    <property type="evidence" value="ECO:0007669"/>
    <property type="project" value="InterPro"/>
</dbReference>
<dbReference type="SUPFAM" id="SSF51905">
    <property type="entry name" value="FAD/NAD(P)-binding domain"/>
    <property type="match status" value="1"/>
</dbReference>
<comment type="cofactor">
    <cofactor evidence="1 5">
        <name>FAD</name>
        <dbReference type="ChEBI" id="CHEBI:57692"/>
    </cofactor>
</comment>
<dbReference type="Proteomes" id="UP000078084">
    <property type="component" value="Unassembled WGS sequence"/>
</dbReference>
<gene>
    <name evidence="9" type="ORF">AAV32_04045</name>
</gene>
<dbReference type="PANTHER" id="PTHR11552:SF147">
    <property type="entry name" value="CHOLINE DEHYDROGENASE, MITOCHONDRIAL"/>
    <property type="match status" value="1"/>
</dbReference>
<dbReference type="PANTHER" id="PTHR11552">
    <property type="entry name" value="GLUCOSE-METHANOL-CHOLINE GMC OXIDOREDUCTASE"/>
    <property type="match status" value="1"/>
</dbReference>
<accession>A0A171KUX5</accession>
<dbReference type="InterPro" id="IPR007867">
    <property type="entry name" value="GMC_OxRtase_C"/>
</dbReference>
<dbReference type="STRING" id="206506.AAV32_04045"/>
<protein>
    <submittedName>
        <fullName evidence="9">Choline dehydrogenase</fullName>
    </submittedName>
</protein>
<dbReference type="AlphaFoldDB" id="A0A171KUX5"/>
<evidence type="ECO:0000256" key="1">
    <source>
        <dbReference type="ARBA" id="ARBA00001974"/>
    </source>
</evidence>
<dbReference type="InterPro" id="IPR012132">
    <property type="entry name" value="GMC_OxRdtase"/>
</dbReference>
<dbReference type="PIRSF" id="PIRSF000137">
    <property type="entry name" value="Alcohol_oxidase"/>
    <property type="match status" value="1"/>
</dbReference>
<evidence type="ECO:0000256" key="6">
    <source>
        <dbReference type="RuleBase" id="RU003968"/>
    </source>
</evidence>
<evidence type="ECO:0000259" key="8">
    <source>
        <dbReference type="PROSITE" id="PS00624"/>
    </source>
</evidence>
<dbReference type="PROSITE" id="PS00624">
    <property type="entry name" value="GMC_OXRED_2"/>
    <property type="match status" value="1"/>
</dbReference>
<comment type="similarity">
    <text evidence="2 6">Belongs to the GMC oxidoreductase family.</text>
</comment>
<reference evidence="9 10" key="1">
    <citation type="submission" date="2015-04" db="EMBL/GenBank/DDBJ databases">
        <title>Genome sequence of Kerstersia gyiorum CG1.</title>
        <authorList>
            <person name="Greninger A.L."/>
            <person name="Kozyreva V."/>
            <person name="Chaturvedi V."/>
        </authorList>
    </citation>
    <scope>NUCLEOTIDE SEQUENCE [LARGE SCALE GENOMIC DNA]</scope>
    <source>
        <strain evidence="9 10">CG1</strain>
    </source>
</reference>
<dbReference type="GO" id="GO:0050660">
    <property type="term" value="F:flavin adenine dinucleotide binding"/>
    <property type="evidence" value="ECO:0007669"/>
    <property type="project" value="InterPro"/>
</dbReference>
<dbReference type="PROSITE" id="PS00623">
    <property type="entry name" value="GMC_OXRED_1"/>
    <property type="match status" value="1"/>
</dbReference>
<dbReference type="PATRIC" id="fig|206506.3.peg.878"/>
<comment type="caution">
    <text evidence="9">The sequence shown here is derived from an EMBL/GenBank/DDBJ whole genome shotgun (WGS) entry which is preliminary data.</text>
</comment>
<dbReference type="Gene3D" id="3.30.560.10">
    <property type="entry name" value="Glucose Oxidase, domain 3"/>
    <property type="match status" value="1"/>
</dbReference>
<evidence type="ECO:0000256" key="2">
    <source>
        <dbReference type="ARBA" id="ARBA00010790"/>
    </source>
</evidence>
<evidence type="ECO:0000256" key="4">
    <source>
        <dbReference type="ARBA" id="ARBA00022827"/>
    </source>
</evidence>
<evidence type="ECO:0000313" key="10">
    <source>
        <dbReference type="Proteomes" id="UP000078084"/>
    </source>
</evidence>
<feature type="binding site" evidence="5">
    <location>
        <position position="460"/>
    </location>
    <ligand>
        <name>substrate</name>
    </ligand>
</feature>
<keyword evidence="10" id="KW-1185">Reference proteome</keyword>
<feature type="domain" description="Glucose-methanol-choline oxidoreductase N-terminal" evidence="8">
    <location>
        <begin position="268"/>
        <end position="282"/>
    </location>
</feature>
<feature type="binding site" evidence="5">
    <location>
        <position position="233"/>
    </location>
    <ligand>
        <name>FAD</name>
        <dbReference type="ChEBI" id="CHEBI:57692"/>
    </ligand>
</feature>
<dbReference type="Pfam" id="PF00732">
    <property type="entry name" value="GMC_oxred_N"/>
    <property type="match status" value="1"/>
</dbReference>
<evidence type="ECO:0000259" key="7">
    <source>
        <dbReference type="PROSITE" id="PS00623"/>
    </source>
</evidence>
<evidence type="ECO:0000256" key="3">
    <source>
        <dbReference type="ARBA" id="ARBA00022630"/>
    </source>
</evidence>
<evidence type="ECO:0000313" key="9">
    <source>
        <dbReference type="EMBL" id="KKO72692.1"/>
    </source>
</evidence>
<dbReference type="Gene3D" id="3.50.50.60">
    <property type="entry name" value="FAD/NAD(P)-binding domain"/>
    <property type="match status" value="1"/>
</dbReference>
<keyword evidence="3 6" id="KW-0285">Flavoprotein</keyword>
<name>A0A171KUX5_9BURK</name>
<feature type="domain" description="Glucose-methanol-choline oxidoreductase N-terminal" evidence="7">
    <location>
        <begin position="96"/>
        <end position="119"/>
    </location>
</feature>
<dbReference type="Pfam" id="PF05199">
    <property type="entry name" value="GMC_oxred_C"/>
    <property type="match status" value="1"/>
</dbReference>
<dbReference type="InterPro" id="IPR036188">
    <property type="entry name" value="FAD/NAD-bd_sf"/>
</dbReference>
<organism evidence="9 10">
    <name type="scientific">Kerstersia gyiorum</name>
    <dbReference type="NCBI Taxonomy" id="206506"/>
    <lineage>
        <taxon>Bacteria</taxon>
        <taxon>Pseudomonadati</taxon>
        <taxon>Pseudomonadota</taxon>
        <taxon>Betaproteobacteria</taxon>
        <taxon>Burkholderiales</taxon>
        <taxon>Alcaligenaceae</taxon>
        <taxon>Kerstersia</taxon>
    </lineage>
</organism>